<protein>
    <submittedName>
        <fullName evidence="1">Uncharacterized protein</fullName>
    </submittedName>
</protein>
<reference evidence="1" key="2">
    <citation type="journal article" date="2020" name="Appl. Environ. Microbiol.">
        <title>Multiple intercontinental introductions associated with the emergence of a plant pathogen in Europe.</title>
        <authorList>
            <person name="Landa B.B."/>
            <person name="Castillo A.I."/>
            <person name="Giampetruzzi A."/>
            <person name="Kahn A."/>
            <person name="Roman-Ecija M."/>
            <person name="Velasco-Amo M.P."/>
            <person name="Navas-Cortes J.A."/>
            <person name="Marco-Noales E."/>
            <person name="Barbe S."/>
            <person name="Moralejo E."/>
            <person name="Coletta-Filho H.D."/>
            <person name="Saldarelli P."/>
            <person name="Saponari M."/>
            <person name="Almeida R.P.P."/>
        </authorList>
    </citation>
    <scope>NUCLEOTIDE SEQUENCE</scope>
    <source>
        <strain evidence="1">XYL1981</strain>
    </source>
</reference>
<dbReference type="AlphaFoldDB" id="A0A9Q4QT15"/>
<reference evidence="1" key="1">
    <citation type="submission" date="2019-05" db="EMBL/GenBank/DDBJ databases">
        <authorList>
            <person name="Castillo A."/>
            <person name="Giampetruzzi A."/>
            <person name="Landa B."/>
            <person name="Saponari M."/>
            <person name="Almeida R.P.P."/>
            <person name="Moralejo E."/>
            <person name="Marco-Noales E."/>
            <person name="Velasco-Amo M.P."/>
            <person name="Roman-Ecija M."/>
            <person name="Navarro I."/>
            <person name="Monterde A."/>
            <person name="Barbe S."/>
        </authorList>
    </citation>
    <scope>NUCLEOTIDE SEQUENCE</scope>
    <source>
        <strain evidence="1">XYL1981</strain>
    </source>
</reference>
<sequence>MKTSCCPISKPTINQTLKDELKQPEAFHTPPELFTLRVDTIPLLCRSKQDLMLFLHRTGVAQEDRAEVQQPVDGDHHSITKFAIVRNVLTKVNTRGDNGLPTRRDIVKRIAEFENFELC</sequence>
<gene>
    <name evidence="1" type="ORF">FG476_11120</name>
</gene>
<evidence type="ECO:0000313" key="1">
    <source>
        <dbReference type="EMBL" id="MRU24580.1"/>
    </source>
</evidence>
<comment type="caution">
    <text evidence="1">The sequence shown here is derived from an EMBL/GenBank/DDBJ whole genome shotgun (WGS) entry which is preliminary data.</text>
</comment>
<organism evidence="1 2">
    <name type="scientific">Xylella fastidiosa subsp. multiplex</name>
    <dbReference type="NCBI Taxonomy" id="644357"/>
    <lineage>
        <taxon>Bacteria</taxon>
        <taxon>Pseudomonadati</taxon>
        <taxon>Pseudomonadota</taxon>
        <taxon>Gammaproteobacteria</taxon>
        <taxon>Lysobacterales</taxon>
        <taxon>Lysobacteraceae</taxon>
        <taxon>Xylella</taxon>
    </lineage>
</organism>
<accession>A0A9Q4QT15</accession>
<proteinExistence type="predicted"/>
<dbReference type="Proteomes" id="UP000474061">
    <property type="component" value="Unassembled WGS sequence"/>
</dbReference>
<dbReference type="EMBL" id="VDCJ01000352">
    <property type="protein sequence ID" value="MRU24580.1"/>
    <property type="molecule type" value="Genomic_DNA"/>
</dbReference>
<evidence type="ECO:0000313" key="2">
    <source>
        <dbReference type="Proteomes" id="UP000474061"/>
    </source>
</evidence>
<name>A0A9Q4QT15_XYLFS</name>